<evidence type="ECO:0000313" key="2">
    <source>
        <dbReference type="Proteomes" id="UP001239111"/>
    </source>
</evidence>
<gene>
    <name evidence="1" type="ORF">QAD02_010273</name>
</gene>
<accession>A0ACC2NG85</accession>
<sequence length="410" mass="48397">MRAIVAASSALVLVLVVGLAQASNWDSKESTHYMEPNDWYENEKPGLQIFCHNAKTKYLIHLWKTVIMTLRTNLETYELYEGQSPHEVREKHEDNQKYWRFSLFNTKKSKQFRINPFQDSCIGVYMSHNNNLFQYKMVMTKNNLDSWKITMMALGIFLFWSAQKLSRNTFFYYICGMAIGISLSVAILIYLLGKLLPKGKFMYMMVATGYTMSFYIAQMLWENAQLIAMQYRNYVIYYILTTALISMIICYRFGPVTNTRTKNIIQWILQIFGLVLVYNSSYFREASTSLCIVLIVFYNFPVVFISKGRKYWKHMFPEQPRLLTDDEYREEAIRETRKALEGLQDYCHSPKCSPWKTVLRLKDPIRFARFMEGESHLSENESMEHDAELTKLIEECELTDDDEFDSEERL</sequence>
<reference evidence="1" key="1">
    <citation type="submission" date="2023-04" db="EMBL/GenBank/DDBJ databases">
        <title>A chromosome-level genome assembly of the parasitoid wasp Eretmocerus hayati.</title>
        <authorList>
            <person name="Zhong Y."/>
            <person name="Liu S."/>
            <person name="Liu Y."/>
        </authorList>
    </citation>
    <scope>NUCLEOTIDE SEQUENCE</scope>
    <source>
        <strain evidence="1">ZJU_SS_LIU_2023</strain>
    </source>
</reference>
<dbReference type="EMBL" id="CM056744">
    <property type="protein sequence ID" value="KAJ8668610.1"/>
    <property type="molecule type" value="Genomic_DNA"/>
</dbReference>
<comment type="caution">
    <text evidence="1">The sequence shown here is derived from an EMBL/GenBank/DDBJ whole genome shotgun (WGS) entry which is preliminary data.</text>
</comment>
<protein>
    <submittedName>
        <fullName evidence="1">Uncharacterized protein</fullName>
    </submittedName>
</protein>
<keyword evidence="2" id="KW-1185">Reference proteome</keyword>
<organism evidence="1 2">
    <name type="scientific">Eretmocerus hayati</name>
    <dbReference type="NCBI Taxonomy" id="131215"/>
    <lineage>
        <taxon>Eukaryota</taxon>
        <taxon>Metazoa</taxon>
        <taxon>Ecdysozoa</taxon>
        <taxon>Arthropoda</taxon>
        <taxon>Hexapoda</taxon>
        <taxon>Insecta</taxon>
        <taxon>Pterygota</taxon>
        <taxon>Neoptera</taxon>
        <taxon>Endopterygota</taxon>
        <taxon>Hymenoptera</taxon>
        <taxon>Apocrita</taxon>
        <taxon>Proctotrupomorpha</taxon>
        <taxon>Chalcidoidea</taxon>
        <taxon>Aphelinidae</taxon>
        <taxon>Aphelininae</taxon>
        <taxon>Eretmocerus</taxon>
    </lineage>
</organism>
<evidence type="ECO:0000313" key="1">
    <source>
        <dbReference type="EMBL" id="KAJ8668610.1"/>
    </source>
</evidence>
<name>A0ACC2NG85_9HYME</name>
<proteinExistence type="predicted"/>
<dbReference type="Proteomes" id="UP001239111">
    <property type="component" value="Chromosome 4"/>
</dbReference>